<sequence length="150" mass="17980">MNSQQFVLNLTILSTDFPASVLSTLSQLNIRMLAYRRRRNLRLSRILLRRPYFHQVRKLRRRPHRRHLCSPLTPHLIIPHRSSSQLHSHRRFLMLHPDPFTQQLSLLSNLRIMPRNHNSNSHTSMAELTCRAHKHPLRFHRRRHVLPQPG</sequence>
<organism evidence="1">
    <name type="scientific">Schistocephalus solidus</name>
    <name type="common">Tapeworm</name>
    <dbReference type="NCBI Taxonomy" id="70667"/>
    <lineage>
        <taxon>Eukaryota</taxon>
        <taxon>Metazoa</taxon>
        <taxon>Spiralia</taxon>
        <taxon>Lophotrochozoa</taxon>
        <taxon>Platyhelminthes</taxon>
        <taxon>Cestoda</taxon>
        <taxon>Eucestoda</taxon>
        <taxon>Diphyllobothriidea</taxon>
        <taxon>Diphyllobothriidae</taxon>
        <taxon>Schistocephalus</taxon>
    </lineage>
</organism>
<proteinExistence type="predicted"/>
<reference evidence="1" key="1">
    <citation type="submission" date="2016-01" db="EMBL/GenBank/DDBJ databases">
        <title>Reference transcriptome for the parasite Schistocephalus solidus: insights into the molecular evolution of parasitism.</title>
        <authorList>
            <person name="Hebert F.O."/>
            <person name="Grambauer S."/>
            <person name="Barber I."/>
            <person name="Landry C.R."/>
            <person name="Aubin-Horth N."/>
        </authorList>
    </citation>
    <scope>NUCLEOTIDE SEQUENCE</scope>
</reference>
<gene>
    <name evidence="1" type="ORF">TR96872</name>
</gene>
<dbReference type="EMBL" id="GEEE01022496">
    <property type="protein sequence ID" value="JAP40729.1"/>
    <property type="molecule type" value="Transcribed_RNA"/>
</dbReference>
<evidence type="ECO:0000313" key="1">
    <source>
        <dbReference type="EMBL" id="JAP40729.1"/>
    </source>
</evidence>
<dbReference type="AlphaFoldDB" id="A0A0X3NLC1"/>
<name>A0A0X3NLC1_SCHSO</name>
<accession>A0A0X3NLC1</accession>
<protein>
    <submittedName>
        <fullName evidence="1">Uncharacterized protein</fullName>
    </submittedName>
</protein>